<keyword evidence="4" id="KW-0067">ATP-binding</keyword>
<dbReference type="InterPro" id="IPR027417">
    <property type="entry name" value="P-loop_NTPase"/>
</dbReference>
<keyword evidence="7" id="KW-1185">Reference proteome</keyword>
<dbReference type="Pfam" id="PF13516">
    <property type="entry name" value="LRR_6"/>
    <property type="match status" value="1"/>
</dbReference>
<dbReference type="Ensembl" id="ENSNBRT00000009890.1">
    <property type="protein sequence ID" value="ENSNBRP00000009622.1"/>
    <property type="gene ID" value="ENSNBRG00000007469.1"/>
</dbReference>
<dbReference type="PANTHER" id="PTHR47189">
    <property type="entry name" value="MHC CLASS II TRANSACTIVATOR"/>
    <property type="match status" value="1"/>
</dbReference>
<dbReference type="AlphaFoldDB" id="A0A3Q4H0A8"/>
<evidence type="ECO:0000313" key="6">
    <source>
        <dbReference type="Ensembl" id="ENSNBRP00000009622.1"/>
    </source>
</evidence>
<name>A0A3Q4H0A8_NEOBR</name>
<dbReference type="InterPro" id="IPR007111">
    <property type="entry name" value="NACHT_NTPase"/>
</dbReference>
<dbReference type="GO" id="GO:0005524">
    <property type="term" value="F:ATP binding"/>
    <property type="evidence" value="ECO:0007669"/>
    <property type="project" value="UniProtKB-KW"/>
</dbReference>
<dbReference type="PROSITE" id="PS50837">
    <property type="entry name" value="NACHT"/>
    <property type="match status" value="1"/>
</dbReference>
<keyword evidence="2" id="KW-0677">Repeat</keyword>
<dbReference type="InterPro" id="IPR001611">
    <property type="entry name" value="Leu-rich_rpt"/>
</dbReference>
<evidence type="ECO:0000313" key="7">
    <source>
        <dbReference type="Proteomes" id="UP000261580"/>
    </source>
</evidence>
<dbReference type="PANTHER" id="PTHR47189:SF1">
    <property type="entry name" value="MHC CLASS II TRANSACTIVATOR"/>
    <property type="match status" value="1"/>
</dbReference>
<accession>A0A3Q4H0A8</accession>
<dbReference type="Proteomes" id="UP000261580">
    <property type="component" value="Unassembled WGS sequence"/>
</dbReference>
<reference evidence="6" key="1">
    <citation type="submission" date="2025-08" db="UniProtKB">
        <authorList>
            <consortium name="Ensembl"/>
        </authorList>
    </citation>
    <scope>IDENTIFICATION</scope>
</reference>
<dbReference type="GO" id="GO:0045348">
    <property type="term" value="P:positive regulation of MHC class II biosynthetic process"/>
    <property type="evidence" value="ECO:0007669"/>
    <property type="project" value="TreeGrafter"/>
</dbReference>
<dbReference type="InterPro" id="IPR032675">
    <property type="entry name" value="LRR_dom_sf"/>
</dbReference>
<dbReference type="STRING" id="32507.ENSNBRP00000009622"/>
<dbReference type="SUPFAM" id="SSF52047">
    <property type="entry name" value="RNI-like"/>
    <property type="match status" value="1"/>
</dbReference>
<protein>
    <recommendedName>
        <fullName evidence="5">NACHT domain-containing protein</fullName>
    </recommendedName>
</protein>
<dbReference type="Gene3D" id="3.80.10.10">
    <property type="entry name" value="Ribonuclease Inhibitor"/>
    <property type="match status" value="1"/>
</dbReference>
<proteinExistence type="predicted"/>
<dbReference type="Bgee" id="ENSNBRG00000007469">
    <property type="expression patterns" value="Expressed in blood and 2 other cell types or tissues"/>
</dbReference>
<dbReference type="GeneTree" id="ENSGT00940000160652"/>
<dbReference type="SUPFAM" id="SSF52540">
    <property type="entry name" value="P-loop containing nucleoside triphosphate hydrolases"/>
    <property type="match status" value="1"/>
</dbReference>
<organism evidence="6 7">
    <name type="scientific">Neolamprologus brichardi</name>
    <name type="common">Fairy cichlid</name>
    <name type="synonym">Lamprologus brichardi</name>
    <dbReference type="NCBI Taxonomy" id="32507"/>
    <lineage>
        <taxon>Eukaryota</taxon>
        <taxon>Metazoa</taxon>
        <taxon>Chordata</taxon>
        <taxon>Craniata</taxon>
        <taxon>Vertebrata</taxon>
        <taxon>Euteleostomi</taxon>
        <taxon>Actinopterygii</taxon>
        <taxon>Neopterygii</taxon>
        <taxon>Teleostei</taxon>
        <taxon>Neoteleostei</taxon>
        <taxon>Acanthomorphata</taxon>
        <taxon>Ovalentaria</taxon>
        <taxon>Cichlomorphae</taxon>
        <taxon>Cichliformes</taxon>
        <taxon>Cichlidae</taxon>
        <taxon>African cichlids</taxon>
        <taxon>Pseudocrenilabrinae</taxon>
        <taxon>Lamprologini</taxon>
        <taxon>Neolamprologus</taxon>
    </lineage>
</organism>
<evidence type="ECO:0000256" key="2">
    <source>
        <dbReference type="ARBA" id="ARBA00022737"/>
    </source>
</evidence>
<dbReference type="Gene3D" id="3.40.50.300">
    <property type="entry name" value="P-loop containing nucleotide triphosphate hydrolases"/>
    <property type="match status" value="1"/>
</dbReference>
<evidence type="ECO:0000259" key="5">
    <source>
        <dbReference type="PROSITE" id="PS50837"/>
    </source>
</evidence>
<evidence type="ECO:0000256" key="4">
    <source>
        <dbReference type="ARBA" id="ARBA00022840"/>
    </source>
</evidence>
<dbReference type="Pfam" id="PF05729">
    <property type="entry name" value="NACHT"/>
    <property type="match status" value="1"/>
</dbReference>
<evidence type="ECO:0000256" key="3">
    <source>
        <dbReference type="ARBA" id="ARBA00022741"/>
    </source>
</evidence>
<keyword evidence="3" id="KW-0547">Nucleotide-binding</keyword>
<keyword evidence="1" id="KW-0433">Leucine-rich repeat</keyword>
<dbReference type="Gene3D" id="1.10.533.20">
    <property type="match status" value="1"/>
</dbReference>
<dbReference type="GO" id="GO:0045944">
    <property type="term" value="P:positive regulation of transcription by RNA polymerase II"/>
    <property type="evidence" value="ECO:0007669"/>
    <property type="project" value="TreeGrafter"/>
</dbReference>
<dbReference type="GO" id="GO:0045345">
    <property type="term" value="P:positive regulation of MHC class I biosynthetic process"/>
    <property type="evidence" value="ECO:0007669"/>
    <property type="project" value="TreeGrafter"/>
</dbReference>
<dbReference type="OMA" id="FLQRRWK"/>
<evidence type="ECO:0000256" key="1">
    <source>
        <dbReference type="ARBA" id="ARBA00022614"/>
    </source>
</evidence>
<reference evidence="6" key="2">
    <citation type="submission" date="2025-09" db="UniProtKB">
        <authorList>
            <consortium name="Ensembl"/>
        </authorList>
    </citation>
    <scope>IDENTIFICATION</scope>
</reference>
<feature type="domain" description="NACHT" evidence="5">
    <location>
        <begin position="232"/>
        <end position="370"/>
    </location>
</feature>
<sequence length="797" mass="89748">MDEEVNPDHENVNSVLAQDSIELFHILSSQSHSVIMELCQMMPSEAWRQYQLDPSRSSAAARPELIKTMLDYFRSASARRCRNFLQRVCFSCENIPMLLESRIMSVAGYDSSEYKLVFVPDQSTAILSHFHFEVYFTCLDHWQQYISEVEKFLLKRWERLTAGLVREVQLENVWVSPRAANRTFHVNLPNHEYLKSAAHLTSFSPNSEPDGDYGYLESRVTLETFLQGCMGKVTVLVGKTGSGKTLLTSCLGQQWGPIPSSFVFVLLEFRQLNLLSHPLSLSELLFQYYLPPTGGEDAKVRTAIIDYLLTNPEQSCWVLDGYDEFHGKLSRQEVQRKPLHLEDPLPVADLISGLLNRQILPGSTVLVTCRVRDLIDLDGISDKVGQLLGWDQDEIKEYVDNFFGAKGENFIYLEQAAQLLLSSRHLLAMSSIPALCNICCICLEHLLLQFPATLTQVYLTVLASFLSRAPNHGGDGDQYQSELCELSQLAGRGLEESKILFLKEEIPQEVLKFSLKIGLLSQVELRRQDGILANAYCFIHLTVQEFLAALRIMTSNDLYFNKSHIVDCKKDLTHTHWVQKRQDLVLTLLKSMCNSNTLTGPKILQLCHSVQESQNHQLAKQVFGVRPKLELRNIWLLPNDIEALAFVVNSADHNDIGLDFGACSMELECLIVLARCQGIHNLSFHSRKYGDKFAEKLSSVLPKFTSLRKLEFSGASLTATGAASLASGLQECPHITDINLSDNNLRDEGISRIAEIFTKLQNLSNVALGRNSTTLNAVDCLIKTMSSCLNIQHVHAE</sequence>